<dbReference type="Pfam" id="PF00581">
    <property type="entry name" value="Rhodanese"/>
    <property type="match status" value="1"/>
</dbReference>
<feature type="domain" description="Rhodanese" evidence="2">
    <location>
        <begin position="143"/>
        <end position="238"/>
    </location>
</feature>
<dbReference type="PROSITE" id="PS50206">
    <property type="entry name" value="RHODANESE_3"/>
    <property type="match status" value="1"/>
</dbReference>
<keyword evidence="1" id="KW-0819">tRNA processing</keyword>
<comment type="catalytic activity">
    <reaction evidence="1">
        <text>uridine(34) in tRNA + AH2 + O2 = 5-hydroxyuridine(34) in tRNA + A + H2O</text>
        <dbReference type="Rhea" id="RHEA:64224"/>
        <dbReference type="Rhea" id="RHEA-COMP:11727"/>
        <dbReference type="Rhea" id="RHEA-COMP:13381"/>
        <dbReference type="ChEBI" id="CHEBI:13193"/>
        <dbReference type="ChEBI" id="CHEBI:15377"/>
        <dbReference type="ChEBI" id="CHEBI:15379"/>
        <dbReference type="ChEBI" id="CHEBI:17499"/>
        <dbReference type="ChEBI" id="CHEBI:65315"/>
        <dbReference type="ChEBI" id="CHEBI:136877"/>
    </reaction>
</comment>
<dbReference type="Gene3D" id="3.30.70.100">
    <property type="match status" value="1"/>
</dbReference>
<accession>A0ABV7EZA7</accession>
<dbReference type="InterPro" id="IPR001763">
    <property type="entry name" value="Rhodanese-like_dom"/>
</dbReference>
<dbReference type="InterPro" id="IPR036873">
    <property type="entry name" value="Rhodanese-like_dom_sf"/>
</dbReference>
<dbReference type="SMART" id="SM00450">
    <property type="entry name" value="RHOD"/>
    <property type="match status" value="1"/>
</dbReference>
<dbReference type="Gene3D" id="3.40.250.10">
    <property type="entry name" value="Rhodanese-like domain"/>
    <property type="match status" value="1"/>
</dbReference>
<keyword evidence="1" id="KW-0560">Oxidoreductase</keyword>
<evidence type="ECO:0000313" key="4">
    <source>
        <dbReference type="Proteomes" id="UP001595530"/>
    </source>
</evidence>
<name>A0ABV7EZA7_9BURK</name>
<reference evidence="4" key="1">
    <citation type="journal article" date="2019" name="Int. J. Syst. Evol. Microbiol.">
        <title>The Global Catalogue of Microorganisms (GCM) 10K type strain sequencing project: providing services to taxonomists for standard genome sequencing and annotation.</title>
        <authorList>
            <consortium name="The Broad Institute Genomics Platform"/>
            <consortium name="The Broad Institute Genome Sequencing Center for Infectious Disease"/>
            <person name="Wu L."/>
            <person name="Ma J."/>
        </authorList>
    </citation>
    <scope>NUCLEOTIDE SEQUENCE [LARGE SCALE GENOMIC DNA]</scope>
    <source>
        <strain evidence="4">KCTC 42986</strain>
    </source>
</reference>
<evidence type="ECO:0000259" key="2">
    <source>
        <dbReference type="PROSITE" id="PS50206"/>
    </source>
</evidence>
<dbReference type="CDD" id="cd01518">
    <property type="entry name" value="RHOD_YceA"/>
    <property type="match status" value="1"/>
</dbReference>
<comment type="caution">
    <text evidence="3">The sequence shown here is derived from an EMBL/GenBank/DDBJ whole genome shotgun (WGS) entry which is preliminary data.</text>
</comment>
<dbReference type="PANTHER" id="PTHR43268">
    <property type="entry name" value="THIOSULFATE SULFURTRANSFERASE/RHODANESE-LIKE DOMAIN-CONTAINING PROTEIN 2"/>
    <property type="match status" value="1"/>
</dbReference>
<dbReference type="RefSeq" id="WP_390322914.1">
    <property type="nucleotide sequence ID" value="NZ_JBHRTP010000006.1"/>
</dbReference>
<organism evidence="3 4">
    <name type="scientific">Undibacterium arcticum</name>
    <dbReference type="NCBI Taxonomy" id="1762892"/>
    <lineage>
        <taxon>Bacteria</taxon>
        <taxon>Pseudomonadati</taxon>
        <taxon>Pseudomonadota</taxon>
        <taxon>Betaproteobacteria</taxon>
        <taxon>Burkholderiales</taxon>
        <taxon>Oxalobacteraceae</taxon>
        <taxon>Undibacterium</taxon>
    </lineage>
</organism>
<gene>
    <name evidence="1" type="primary">trhO</name>
    <name evidence="3" type="ORF">ACFOFO_02140</name>
</gene>
<proteinExistence type="inferred from homology"/>
<dbReference type="Proteomes" id="UP001595530">
    <property type="component" value="Unassembled WGS sequence"/>
</dbReference>
<dbReference type="EC" id="1.14.-.-" evidence="1"/>
<sequence>MTPITRRPEPTAQLDPGALFHIAFYKFVELNDPDAVVARLRELTRHLLGSILVATEGINGVLAGTAAALDAFQQALLIDPCFDHRFAGIVFKRSACITKPFGRIKVHKKNEIVALGVNGVSPVNTSNHTGTNVSPQEWRRLIAEDDVVVLDNRNSFEYRLGKFKSAIDPQVANFRDFPQYIADHAPAWQAAGKRVAMYCTGGIRCEKTSACLHDLGIEVYQLDGGILNYFQSIPDAERDWEGECFVFDNRIALDTRLQETDTTPEQVYEDEPDGEWRLQRARRLDAAAD</sequence>
<comment type="similarity">
    <text evidence="1">Belongs to the TrhO family.</text>
</comment>
<dbReference type="HAMAP" id="MF_00469">
    <property type="entry name" value="TrhO"/>
    <property type="match status" value="1"/>
</dbReference>
<protein>
    <recommendedName>
        <fullName evidence="1">tRNA uridine(34) hydroxylase</fullName>
        <ecNumber evidence="1">1.14.-.-</ecNumber>
    </recommendedName>
    <alternativeName>
        <fullName evidence="1">tRNA hydroxylation protein O</fullName>
    </alternativeName>
</protein>
<comment type="function">
    <text evidence="1">Catalyzes oxygen-dependent 5-hydroxyuridine (ho5U) modification at position 34 in tRNAs.</text>
</comment>
<evidence type="ECO:0000256" key="1">
    <source>
        <dbReference type="HAMAP-Rule" id="MF_00469"/>
    </source>
</evidence>
<dbReference type="PANTHER" id="PTHR43268:SF3">
    <property type="entry name" value="RHODANESE-LIKE DOMAIN-CONTAINING PROTEIN 7-RELATED"/>
    <property type="match status" value="1"/>
</dbReference>
<dbReference type="InterPro" id="IPR040503">
    <property type="entry name" value="TRHO_N"/>
</dbReference>
<evidence type="ECO:0000313" key="3">
    <source>
        <dbReference type="EMBL" id="MFC3106771.1"/>
    </source>
</evidence>
<dbReference type="Pfam" id="PF17773">
    <property type="entry name" value="UPF0176_N"/>
    <property type="match status" value="1"/>
</dbReference>
<keyword evidence="4" id="KW-1185">Reference proteome</keyword>
<dbReference type="InterPro" id="IPR020936">
    <property type="entry name" value="TrhO"/>
</dbReference>
<dbReference type="EMBL" id="JBHRTP010000006">
    <property type="protein sequence ID" value="MFC3106771.1"/>
    <property type="molecule type" value="Genomic_DNA"/>
</dbReference>
<dbReference type="SUPFAM" id="SSF52821">
    <property type="entry name" value="Rhodanese/Cell cycle control phosphatase"/>
    <property type="match status" value="1"/>
</dbReference>